<keyword evidence="1" id="KW-1133">Transmembrane helix</keyword>
<dbReference type="Proteomes" id="UP000294616">
    <property type="component" value="Unassembled WGS sequence"/>
</dbReference>
<feature type="transmembrane region" description="Helical" evidence="1">
    <location>
        <begin position="17"/>
        <end position="34"/>
    </location>
</feature>
<keyword evidence="1" id="KW-0472">Membrane</keyword>
<evidence type="ECO:0000313" key="2">
    <source>
        <dbReference type="EMBL" id="TCK83585.1"/>
    </source>
</evidence>
<keyword evidence="1" id="KW-0812">Transmembrane</keyword>
<accession>A0A4R1LWN6</accession>
<name>A0A4R1LWN6_9SPHI</name>
<keyword evidence="3" id="KW-1185">Reference proteome</keyword>
<proteinExistence type="predicted"/>
<organism evidence="2 3">
    <name type="scientific">Albibacterium bauzanense</name>
    <dbReference type="NCBI Taxonomy" id="653929"/>
    <lineage>
        <taxon>Bacteria</taxon>
        <taxon>Pseudomonadati</taxon>
        <taxon>Bacteroidota</taxon>
        <taxon>Sphingobacteriia</taxon>
        <taxon>Sphingobacteriales</taxon>
        <taxon>Sphingobacteriaceae</taxon>
        <taxon>Albibacterium</taxon>
    </lineage>
</organism>
<gene>
    <name evidence="2" type="ORF">C8N28_2187</name>
</gene>
<protein>
    <submittedName>
        <fullName evidence="2">Uncharacterized protein</fullName>
    </submittedName>
</protein>
<reference evidence="2 3" key="1">
    <citation type="submission" date="2019-03" db="EMBL/GenBank/DDBJ databases">
        <title>Genomic Encyclopedia of Archaeal and Bacterial Type Strains, Phase II (KMG-II): from individual species to whole genera.</title>
        <authorList>
            <person name="Goeker M."/>
        </authorList>
    </citation>
    <scope>NUCLEOTIDE SEQUENCE [LARGE SCALE GENOMIC DNA]</scope>
    <source>
        <strain evidence="2 3">DSM 22554</strain>
    </source>
</reference>
<comment type="caution">
    <text evidence="2">The sequence shown here is derived from an EMBL/GenBank/DDBJ whole genome shotgun (WGS) entry which is preliminary data.</text>
</comment>
<evidence type="ECO:0000313" key="3">
    <source>
        <dbReference type="Proteomes" id="UP000294616"/>
    </source>
</evidence>
<dbReference type="AlphaFoldDB" id="A0A4R1LWN6"/>
<evidence type="ECO:0000256" key="1">
    <source>
        <dbReference type="SAM" id="Phobius"/>
    </source>
</evidence>
<sequence length="88" mass="10630">MRIHAIKDLKVSVKKKLTITASLTAVIVILVITYKKLEPKFLRFLKTKKRLYRKMKKRAINKEIEYEKYIDTMIEIRKTYESEPTLWI</sequence>
<dbReference type="RefSeq" id="WP_132224686.1">
    <property type="nucleotide sequence ID" value="NZ_SMGO01000002.1"/>
</dbReference>
<dbReference type="EMBL" id="SMGO01000002">
    <property type="protein sequence ID" value="TCK83585.1"/>
    <property type="molecule type" value="Genomic_DNA"/>
</dbReference>